<dbReference type="PANTHER" id="PTHR41335">
    <property type="entry name" value="MEMBRANE PROTEIN-RELATED"/>
    <property type="match status" value="1"/>
</dbReference>
<feature type="transmembrane region" description="Helical" evidence="6">
    <location>
        <begin position="43"/>
        <end position="62"/>
    </location>
</feature>
<evidence type="ECO:0000313" key="9">
    <source>
        <dbReference type="Proteomes" id="UP000316213"/>
    </source>
</evidence>
<name>A0A5C5ZZP3_9BACT</name>
<evidence type="ECO:0000256" key="6">
    <source>
        <dbReference type="SAM" id="Phobius"/>
    </source>
</evidence>
<dbReference type="RefSeq" id="WP_146580256.1">
    <property type="nucleotide sequence ID" value="NZ_SJPM01000011.1"/>
</dbReference>
<keyword evidence="4 6" id="KW-0472">Membrane</keyword>
<reference evidence="8 9" key="1">
    <citation type="submission" date="2019-02" db="EMBL/GenBank/DDBJ databases">
        <title>Deep-cultivation of Planctomycetes and their phenomic and genomic characterization uncovers novel biology.</title>
        <authorList>
            <person name="Wiegand S."/>
            <person name="Jogler M."/>
            <person name="Boedeker C."/>
            <person name="Pinto D."/>
            <person name="Vollmers J."/>
            <person name="Rivas-Marin E."/>
            <person name="Kohn T."/>
            <person name="Peeters S.H."/>
            <person name="Heuer A."/>
            <person name="Rast P."/>
            <person name="Oberbeckmann S."/>
            <person name="Bunk B."/>
            <person name="Jeske O."/>
            <person name="Meyerdierks A."/>
            <person name="Storesund J.E."/>
            <person name="Kallscheuer N."/>
            <person name="Luecker S."/>
            <person name="Lage O.M."/>
            <person name="Pohl T."/>
            <person name="Merkel B.J."/>
            <person name="Hornburger P."/>
            <person name="Mueller R.-W."/>
            <person name="Bruemmer F."/>
            <person name="Labrenz M."/>
            <person name="Spormann A.M."/>
            <person name="Op Den Camp H."/>
            <person name="Overmann J."/>
            <person name="Amann R."/>
            <person name="Jetten M.S.M."/>
            <person name="Mascher T."/>
            <person name="Medema M.H."/>
            <person name="Devos D.P."/>
            <person name="Kaster A.-K."/>
            <person name="Ovreas L."/>
            <person name="Rohde M."/>
            <person name="Galperin M.Y."/>
            <person name="Jogler C."/>
        </authorList>
    </citation>
    <scope>NUCLEOTIDE SEQUENCE [LARGE SCALE GENOMIC DNA]</scope>
    <source>
        <strain evidence="8 9">Pla100</strain>
    </source>
</reference>
<evidence type="ECO:0000313" key="8">
    <source>
        <dbReference type="EMBL" id="TWT92595.1"/>
    </source>
</evidence>
<evidence type="ECO:0000256" key="3">
    <source>
        <dbReference type="ARBA" id="ARBA00022989"/>
    </source>
</evidence>
<protein>
    <recommendedName>
        <fullName evidence="7">Lipopolysaccharide assembly protein A domain-containing protein</fullName>
    </recommendedName>
</protein>
<dbReference type="Proteomes" id="UP000316213">
    <property type="component" value="Unassembled WGS sequence"/>
</dbReference>
<gene>
    <name evidence="8" type="ORF">Pla100_46130</name>
</gene>
<dbReference type="AlphaFoldDB" id="A0A5C5ZZP3"/>
<evidence type="ECO:0000256" key="2">
    <source>
        <dbReference type="ARBA" id="ARBA00022692"/>
    </source>
</evidence>
<dbReference type="InterPro" id="IPR010445">
    <property type="entry name" value="LapA_dom"/>
</dbReference>
<dbReference type="GO" id="GO:0005886">
    <property type="term" value="C:plasma membrane"/>
    <property type="evidence" value="ECO:0007669"/>
    <property type="project" value="InterPro"/>
</dbReference>
<dbReference type="OrthoDB" id="282481at2"/>
<feature type="domain" description="Lipopolysaccharide assembly protein A" evidence="7">
    <location>
        <begin position="23"/>
        <end position="81"/>
    </location>
</feature>
<dbReference type="Pfam" id="PF06305">
    <property type="entry name" value="LapA_dom"/>
    <property type="match status" value="1"/>
</dbReference>
<keyword evidence="1" id="KW-1003">Cell membrane</keyword>
<comment type="caution">
    <text evidence="8">The sequence shown here is derived from an EMBL/GenBank/DDBJ whole genome shotgun (WGS) entry which is preliminary data.</text>
</comment>
<evidence type="ECO:0000256" key="4">
    <source>
        <dbReference type="ARBA" id="ARBA00023136"/>
    </source>
</evidence>
<accession>A0A5C5ZZP3</accession>
<sequence>MLQKIRYFLFLVAVLVVIVVAFQNHHAVDIEILTFSGRYPLTLLLLSTSVVSFILGSIMTVWRSRKRERTKARQQSLKDQQSLKETSVKETKTSSASRTDSADPARSPLET</sequence>
<keyword evidence="2 6" id="KW-0812">Transmembrane</keyword>
<evidence type="ECO:0000256" key="1">
    <source>
        <dbReference type="ARBA" id="ARBA00022475"/>
    </source>
</evidence>
<proteinExistence type="predicted"/>
<dbReference type="EMBL" id="SJPM01000011">
    <property type="protein sequence ID" value="TWT92595.1"/>
    <property type="molecule type" value="Genomic_DNA"/>
</dbReference>
<dbReference type="PANTHER" id="PTHR41335:SF1">
    <property type="entry name" value="MEMBRANE PROTEIN"/>
    <property type="match status" value="1"/>
</dbReference>
<evidence type="ECO:0000259" key="7">
    <source>
        <dbReference type="Pfam" id="PF06305"/>
    </source>
</evidence>
<feature type="compositionally biased region" description="Polar residues" evidence="5">
    <location>
        <begin position="73"/>
        <end position="85"/>
    </location>
</feature>
<keyword evidence="9" id="KW-1185">Reference proteome</keyword>
<keyword evidence="3 6" id="KW-1133">Transmembrane helix</keyword>
<organism evidence="8 9">
    <name type="scientific">Neorhodopirellula pilleata</name>
    <dbReference type="NCBI Taxonomy" id="2714738"/>
    <lineage>
        <taxon>Bacteria</taxon>
        <taxon>Pseudomonadati</taxon>
        <taxon>Planctomycetota</taxon>
        <taxon>Planctomycetia</taxon>
        <taxon>Pirellulales</taxon>
        <taxon>Pirellulaceae</taxon>
        <taxon>Neorhodopirellula</taxon>
    </lineage>
</organism>
<evidence type="ECO:0000256" key="5">
    <source>
        <dbReference type="SAM" id="MobiDB-lite"/>
    </source>
</evidence>
<feature type="region of interest" description="Disordered" evidence="5">
    <location>
        <begin position="65"/>
        <end position="111"/>
    </location>
</feature>